<dbReference type="GO" id="GO:0005654">
    <property type="term" value="C:nucleoplasm"/>
    <property type="evidence" value="ECO:0007669"/>
    <property type="project" value="TreeGrafter"/>
</dbReference>
<feature type="repeat" description="NHL" evidence="11">
    <location>
        <begin position="688"/>
        <end position="731"/>
    </location>
</feature>
<keyword evidence="5" id="KW-0677">Repeat</keyword>
<evidence type="ECO:0000256" key="10">
    <source>
        <dbReference type="PROSITE-ProRule" id="PRU00087"/>
    </source>
</evidence>
<evidence type="ECO:0000256" key="6">
    <source>
        <dbReference type="ARBA" id="ARBA00022771"/>
    </source>
</evidence>
<dbReference type="Pfam" id="PF01436">
    <property type="entry name" value="NHL"/>
    <property type="match status" value="5"/>
</dbReference>
<dbReference type="PANTHER" id="PTHR25462:SF296">
    <property type="entry name" value="MEIOTIC P26, ISOFORM F"/>
    <property type="match status" value="1"/>
</dbReference>
<organism evidence="15 16">
    <name type="scientific">Crassostrea virginica</name>
    <name type="common">Eastern oyster</name>
    <dbReference type="NCBI Taxonomy" id="6565"/>
    <lineage>
        <taxon>Eukaryota</taxon>
        <taxon>Metazoa</taxon>
        <taxon>Spiralia</taxon>
        <taxon>Lophotrochozoa</taxon>
        <taxon>Mollusca</taxon>
        <taxon>Bivalvia</taxon>
        <taxon>Autobranchia</taxon>
        <taxon>Pteriomorphia</taxon>
        <taxon>Ostreida</taxon>
        <taxon>Ostreoidea</taxon>
        <taxon>Ostreidae</taxon>
        <taxon>Crassostrea</taxon>
    </lineage>
</organism>
<keyword evidence="4" id="KW-0479">Metal-binding</keyword>
<dbReference type="InterPro" id="IPR003649">
    <property type="entry name" value="Bbox_C"/>
</dbReference>
<protein>
    <submittedName>
        <fullName evidence="16">Tripartite motif-containing protein 2-like isoform X1</fullName>
    </submittedName>
</protein>
<dbReference type="CDD" id="cd19759">
    <property type="entry name" value="Bbox2_TRIM2-like"/>
    <property type="match status" value="1"/>
</dbReference>
<dbReference type="AlphaFoldDB" id="A0A8B8D3S8"/>
<dbReference type="InterPro" id="IPR001298">
    <property type="entry name" value="Filamin/ABP280_rpt"/>
</dbReference>
<dbReference type="PROSITE" id="PS51125">
    <property type="entry name" value="NHL"/>
    <property type="match status" value="6"/>
</dbReference>
<feature type="repeat" description="NHL" evidence="11">
    <location>
        <begin position="599"/>
        <end position="642"/>
    </location>
</feature>
<dbReference type="FunFam" id="3.30.40.10:FF:000032">
    <property type="entry name" value="Tripartite motif containing 2"/>
    <property type="match status" value="1"/>
</dbReference>
<gene>
    <name evidence="16" type="primary">LOC111123849</name>
</gene>
<dbReference type="GO" id="GO:0008270">
    <property type="term" value="F:zinc ion binding"/>
    <property type="evidence" value="ECO:0007669"/>
    <property type="project" value="UniProtKB-KW"/>
</dbReference>
<dbReference type="InterPro" id="IPR017868">
    <property type="entry name" value="Filamin/ABP280_repeat-like"/>
</dbReference>
<evidence type="ECO:0000256" key="4">
    <source>
        <dbReference type="ARBA" id="ARBA00022723"/>
    </source>
</evidence>
<keyword evidence="8" id="KW-0862">Zinc</keyword>
<feature type="repeat" description="Filamin" evidence="10">
    <location>
        <begin position="403"/>
        <end position="504"/>
    </location>
</feature>
<keyword evidence="2" id="KW-0597">Phosphoprotein</keyword>
<feature type="repeat" description="NHL" evidence="11">
    <location>
        <begin position="735"/>
        <end position="778"/>
    </location>
</feature>
<feature type="compositionally biased region" description="Polar residues" evidence="12">
    <location>
        <begin position="516"/>
        <end position="527"/>
    </location>
</feature>
<dbReference type="CDD" id="cd16586">
    <property type="entry name" value="RING-HC_TRIM2_like_C-VII"/>
    <property type="match status" value="1"/>
</dbReference>
<dbReference type="FunFam" id="2.40.10.500:FF:000001">
    <property type="entry name" value="tripartite motif-containing protein 3-like"/>
    <property type="match status" value="1"/>
</dbReference>
<dbReference type="InterPro" id="IPR017907">
    <property type="entry name" value="Znf_RING_CS"/>
</dbReference>
<dbReference type="Gene3D" id="2.40.10.500">
    <property type="match status" value="1"/>
</dbReference>
<evidence type="ECO:0000256" key="1">
    <source>
        <dbReference type="ARBA" id="ARBA00008518"/>
    </source>
</evidence>
<feature type="repeat" description="NHL" evidence="11">
    <location>
        <begin position="555"/>
        <end position="595"/>
    </location>
</feature>
<evidence type="ECO:0000259" key="14">
    <source>
        <dbReference type="PROSITE" id="PS50119"/>
    </source>
</evidence>
<dbReference type="InterPro" id="IPR021978">
    <property type="entry name" value="PML-like_CC"/>
</dbReference>
<dbReference type="KEGG" id="cvn:111123849"/>
<reference evidence="16" key="1">
    <citation type="submission" date="2025-08" db="UniProtKB">
        <authorList>
            <consortium name="RefSeq"/>
        </authorList>
    </citation>
    <scope>IDENTIFICATION</scope>
    <source>
        <tissue evidence="16">Whole sample</tissue>
    </source>
</reference>
<dbReference type="RefSeq" id="XP_022322184.1">
    <property type="nucleotide sequence ID" value="XM_022466476.1"/>
</dbReference>
<dbReference type="Gene3D" id="3.30.40.10">
    <property type="entry name" value="Zinc/RING finger domain, C3HC4 (zinc finger)"/>
    <property type="match status" value="1"/>
</dbReference>
<sequence length="823" mass="90708">MYMLSFLTSDFARGSGDISMAMDIEHWRNEVNNFYLLHPQVSFDGGDIFAMADSIPVVRQIDRQLLNCGICLERYKSPKVLPCLHTFCQTCLAEYIPAESLSVTCPICRQQSILPVQGVAALQTNFFITNLMEVVDQPNICRTCSREQAKPSTKCMDCAEFLCTSCTSIHQALDQTKEHNVVALSDMSRNESEVDTTLVCPNHDGNDLRFYCIACETAVCGDCTAVEHIGHKTVPLFDAIQEQKILLHSLVSGAKEQVPCLEESINLVNDVVGSLDLENKSAEEKILSAFDELSSMLQVRKTALLAELQTIYNRKHQILSEQKETLENILSKITNCCVFTEETLKHGSETEILLIKTEMSEKLKELGALKLQYQPEENECLVFDHTHFQTLRKSLSSVGAVQTNSAVAFESTASGEGLKMCYPGKAATITVISKDRKGELVRLGYASLSAEIRDEDDMVTNPFVMDKQNGTYEVTYTLEKAGTYSLEIKLYGHHIKGSPFKLKAINAGEESDHYNSSKIPRTLNVKQKGTKRPPSSRSHGSNRRSNAIEDDLIIRVGEKGRNKGEFSNPQGLHVVGDRIIVADSNNQTVQVFNSNGECKLKFGSPGRVAGKMQRPTGIASTLNGNYLVADYDNKWISVFSPEGKYMNKIGTGKLLGPKGVAVDKNGHIIVVDNKGSSIFIFQPNGKLISKFGSRGNHDWQFAGPHYVAINANNDIIVSDFHNHCIKVFDSEGNFLFTFGSNGEGNGQFNAPTGVAVDQRGNILVADWGNSRIQVFDSSGSFLSFVNTAADPLYGPQGLAVTTDGHVAVADSGNHCFKIYKYLQ</sequence>
<dbReference type="InterPro" id="IPR013083">
    <property type="entry name" value="Znf_RING/FYVE/PHD"/>
</dbReference>
<feature type="domain" description="B box-type" evidence="14">
    <location>
        <begin position="136"/>
        <end position="184"/>
    </location>
</feature>
<dbReference type="Gene3D" id="3.30.160.60">
    <property type="entry name" value="Classic Zinc Finger"/>
    <property type="match status" value="1"/>
</dbReference>
<dbReference type="PANTHER" id="PTHR25462">
    <property type="entry name" value="BONUS, ISOFORM C-RELATED"/>
    <property type="match status" value="1"/>
</dbReference>
<evidence type="ECO:0000256" key="3">
    <source>
        <dbReference type="ARBA" id="ARBA00022679"/>
    </source>
</evidence>
<dbReference type="OrthoDB" id="27136at2759"/>
<evidence type="ECO:0000256" key="7">
    <source>
        <dbReference type="ARBA" id="ARBA00022786"/>
    </source>
</evidence>
<evidence type="ECO:0000313" key="15">
    <source>
        <dbReference type="Proteomes" id="UP000694844"/>
    </source>
</evidence>
<evidence type="ECO:0000256" key="5">
    <source>
        <dbReference type="ARBA" id="ARBA00022737"/>
    </source>
</evidence>
<dbReference type="SUPFAM" id="SSF81296">
    <property type="entry name" value="E set domains"/>
    <property type="match status" value="1"/>
</dbReference>
<keyword evidence="6 9" id="KW-0863">Zinc-finger</keyword>
<keyword evidence="3" id="KW-0808">Transferase</keyword>
<dbReference type="Pfam" id="PF00643">
    <property type="entry name" value="zf-B_box"/>
    <property type="match status" value="1"/>
</dbReference>
<dbReference type="PROSITE" id="PS00518">
    <property type="entry name" value="ZF_RING_1"/>
    <property type="match status" value="1"/>
</dbReference>
<evidence type="ECO:0000256" key="9">
    <source>
        <dbReference type="PROSITE-ProRule" id="PRU00024"/>
    </source>
</evidence>
<feature type="repeat" description="NHL" evidence="11">
    <location>
        <begin position="779"/>
        <end position="822"/>
    </location>
</feature>
<dbReference type="Gene3D" id="2.60.40.10">
    <property type="entry name" value="Immunoglobulins"/>
    <property type="match status" value="1"/>
</dbReference>
<feature type="repeat" description="NHL" evidence="11">
    <location>
        <begin position="643"/>
        <end position="684"/>
    </location>
</feature>
<dbReference type="InterPro" id="IPR013783">
    <property type="entry name" value="Ig-like_fold"/>
</dbReference>
<feature type="domain" description="RING-type" evidence="13">
    <location>
        <begin position="68"/>
        <end position="109"/>
    </location>
</feature>
<proteinExistence type="inferred from homology"/>
<evidence type="ECO:0000313" key="16">
    <source>
        <dbReference type="RefSeq" id="XP_022322184.1"/>
    </source>
</evidence>
<keyword evidence="7" id="KW-0833">Ubl conjugation pathway</keyword>
<dbReference type="CDD" id="cd14960">
    <property type="entry name" value="NHL_TRIM2_like"/>
    <property type="match status" value="1"/>
</dbReference>
<dbReference type="InterPro" id="IPR001841">
    <property type="entry name" value="Znf_RING"/>
</dbReference>
<dbReference type="InterPro" id="IPR014756">
    <property type="entry name" value="Ig_E-set"/>
</dbReference>
<dbReference type="CDD" id="cd20482">
    <property type="entry name" value="CC_brat-like"/>
    <property type="match status" value="1"/>
</dbReference>
<dbReference type="Proteomes" id="UP000694844">
    <property type="component" value="Chromosome 3"/>
</dbReference>
<evidence type="ECO:0000256" key="2">
    <source>
        <dbReference type="ARBA" id="ARBA00022553"/>
    </source>
</evidence>
<evidence type="ECO:0000256" key="8">
    <source>
        <dbReference type="ARBA" id="ARBA00022833"/>
    </source>
</evidence>
<dbReference type="SMART" id="SM00557">
    <property type="entry name" value="IG_FLMN"/>
    <property type="match status" value="1"/>
</dbReference>
<dbReference type="SMART" id="SM00502">
    <property type="entry name" value="BBC"/>
    <property type="match status" value="1"/>
</dbReference>
<dbReference type="SUPFAM" id="SSF57845">
    <property type="entry name" value="B-box zinc-binding domain"/>
    <property type="match status" value="1"/>
</dbReference>
<dbReference type="InterPro" id="IPR011042">
    <property type="entry name" value="6-blade_b-propeller_TolB-like"/>
</dbReference>
<accession>A0A8B8D3S8</accession>
<feature type="compositionally biased region" description="Low complexity" evidence="12">
    <location>
        <begin position="532"/>
        <end position="545"/>
    </location>
</feature>
<dbReference type="PROSITE" id="PS50194">
    <property type="entry name" value="FILAMIN_REPEAT"/>
    <property type="match status" value="1"/>
</dbReference>
<dbReference type="FunFam" id="2.120.10.30:FF:000004">
    <property type="entry name" value="Tripartite motif containing 2"/>
    <property type="match status" value="1"/>
</dbReference>
<dbReference type="SUPFAM" id="SSF57850">
    <property type="entry name" value="RING/U-box"/>
    <property type="match status" value="1"/>
</dbReference>
<keyword evidence="15" id="KW-1185">Reference proteome</keyword>
<feature type="domain" description="B box-type" evidence="14">
    <location>
        <begin position="195"/>
        <end position="236"/>
    </location>
</feature>
<dbReference type="InterPro" id="IPR027370">
    <property type="entry name" value="Znf-RING_euk"/>
</dbReference>
<dbReference type="SUPFAM" id="SSF101898">
    <property type="entry name" value="NHL repeat"/>
    <property type="match status" value="1"/>
</dbReference>
<dbReference type="PROSITE" id="PS50119">
    <property type="entry name" value="ZF_BBOX"/>
    <property type="match status" value="2"/>
</dbReference>
<evidence type="ECO:0000259" key="13">
    <source>
        <dbReference type="PROSITE" id="PS50089"/>
    </source>
</evidence>
<evidence type="ECO:0000256" key="12">
    <source>
        <dbReference type="SAM" id="MobiDB-lite"/>
    </source>
</evidence>
<feature type="region of interest" description="Disordered" evidence="12">
    <location>
        <begin position="511"/>
        <end position="551"/>
    </location>
</feature>
<dbReference type="GO" id="GO:0061630">
    <property type="term" value="F:ubiquitin protein ligase activity"/>
    <property type="evidence" value="ECO:0007669"/>
    <property type="project" value="TreeGrafter"/>
</dbReference>
<dbReference type="SMART" id="SM00184">
    <property type="entry name" value="RING"/>
    <property type="match status" value="1"/>
</dbReference>
<name>A0A8B8D3S8_CRAVI</name>
<evidence type="ECO:0000256" key="11">
    <source>
        <dbReference type="PROSITE-ProRule" id="PRU00504"/>
    </source>
</evidence>
<dbReference type="GeneID" id="111123849"/>
<dbReference type="InterPro" id="IPR047153">
    <property type="entry name" value="TRIM45/56/19-like"/>
</dbReference>
<dbReference type="InterPro" id="IPR000315">
    <property type="entry name" value="Znf_B-box"/>
</dbReference>
<dbReference type="SMART" id="SM00336">
    <property type="entry name" value="BBOX"/>
    <property type="match status" value="2"/>
</dbReference>
<dbReference type="PROSITE" id="PS50089">
    <property type="entry name" value="ZF_RING_2"/>
    <property type="match status" value="1"/>
</dbReference>
<dbReference type="Gene3D" id="2.120.10.30">
    <property type="entry name" value="TolB, C-terminal domain"/>
    <property type="match status" value="1"/>
</dbReference>
<dbReference type="Pfam" id="PF00630">
    <property type="entry name" value="Filamin"/>
    <property type="match status" value="1"/>
</dbReference>
<dbReference type="Pfam" id="PF13445">
    <property type="entry name" value="zf-RING_UBOX"/>
    <property type="match status" value="1"/>
</dbReference>
<comment type="similarity">
    <text evidence="1">Belongs to the TRIM/RBCC family.</text>
</comment>
<dbReference type="InterPro" id="IPR001258">
    <property type="entry name" value="NHL_repeat"/>
</dbReference>
<dbReference type="InterPro" id="IPR057750">
    <property type="entry name" value="TRIM2/3_C"/>
</dbReference>
<dbReference type="Pfam" id="PF12126">
    <property type="entry name" value="PML_CC"/>
    <property type="match status" value="1"/>
</dbReference>